<gene>
    <name evidence="3" type="ORF">PR001_g14578</name>
    <name evidence="2" type="ORF">PR002_g14194</name>
    <name evidence="4" type="ORF">PR003_g14090</name>
</gene>
<dbReference type="PANTHER" id="PTHR35796:SF3">
    <property type="entry name" value="BHLH DOMAIN-CONTAINING PROTEIN"/>
    <property type="match status" value="1"/>
</dbReference>
<feature type="compositionally biased region" description="Basic residues" evidence="1">
    <location>
        <begin position="67"/>
        <end position="78"/>
    </location>
</feature>
<keyword evidence="6" id="KW-1185">Reference proteome</keyword>
<dbReference type="OrthoDB" id="96931at2759"/>
<name>A0A6A3LLK0_9STRA</name>
<proteinExistence type="predicted"/>
<dbReference type="Proteomes" id="UP000435112">
    <property type="component" value="Unassembled WGS sequence"/>
</dbReference>
<evidence type="ECO:0000313" key="7">
    <source>
        <dbReference type="Proteomes" id="UP000435112"/>
    </source>
</evidence>
<organism evidence="3 5">
    <name type="scientific">Phytophthora rubi</name>
    <dbReference type="NCBI Taxonomy" id="129364"/>
    <lineage>
        <taxon>Eukaryota</taxon>
        <taxon>Sar</taxon>
        <taxon>Stramenopiles</taxon>
        <taxon>Oomycota</taxon>
        <taxon>Peronosporomycetes</taxon>
        <taxon>Peronosporales</taxon>
        <taxon>Peronosporaceae</taxon>
        <taxon>Phytophthora</taxon>
    </lineage>
</organism>
<comment type="caution">
    <text evidence="3">The sequence shown here is derived from an EMBL/GenBank/DDBJ whole genome shotgun (WGS) entry which is preliminary data.</text>
</comment>
<evidence type="ECO:0000256" key="1">
    <source>
        <dbReference type="SAM" id="MobiDB-lite"/>
    </source>
</evidence>
<feature type="region of interest" description="Disordered" evidence="1">
    <location>
        <begin position="48"/>
        <end position="82"/>
    </location>
</feature>
<sequence length="429" mass="48748">MQDALESLEETFSSLEELSADSAGFLSLDGGEWDPNLLLEALDAGVGNGSSTVDRPSNPLVAQGQQPKKKKTPKKNKNKARDERRFLLFQLREEADRLQLTLNQLRTIRSKQPKGNEHPSHSTAQDSGVPAVWQEICARQLQRRMTTERENIQLKLQVEKEKELAKSLAKLLYRRKTPKTQGSEAQKQARRTDVPAGYIERMAAFIFEELSVGVEELCHQVEDLCLQVDVVLEISCAFPAVQRPLLRDGVKGREEKLLDTRVLPFSMQATGDAWWRNWQSYRGRSIQDSGERVVERFGVDMSDFNVNTSIASYGQQVLKRGVGDHRIAFVWNAYMEPFIFENERVSGLYFLEQCLVLIKPDQDECSSCMSMCYVITPYVLDSKVRDNPKTSALIDFFVGSLVSTMKERCEIVENMLFDQALEELTVNHG</sequence>
<dbReference type="EMBL" id="QXFV01001053">
    <property type="protein sequence ID" value="KAE9016693.1"/>
    <property type="molecule type" value="Genomic_DNA"/>
</dbReference>
<evidence type="ECO:0000313" key="3">
    <source>
        <dbReference type="EMBL" id="KAE9016693.1"/>
    </source>
</evidence>
<feature type="region of interest" description="Disordered" evidence="1">
    <location>
        <begin position="109"/>
        <end position="128"/>
    </location>
</feature>
<dbReference type="AlphaFoldDB" id="A0A6A3LLK0"/>
<evidence type="ECO:0000313" key="4">
    <source>
        <dbReference type="EMBL" id="KAE9333300.1"/>
    </source>
</evidence>
<accession>A0A6A3LLK0</accession>
<dbReference type="PANTHER" id="PTHR35796">
    <property type="entry name" value="HYPOTHETICAL CYTOSOLIC PROTEIN"/>
    <property type="match status" value="1"/>
</dbReference>
<evidence type="ECO:0000313" key="6">
    <source>
        <dbReference type="Proteomes" id="UP000434957"/>
    </source>
</evidence>
<dbReference type="Proteomes" id="UP000429607">
    <property type="component" value="Unassembled WGS sequence"/>
</dbReference>
<evidence type="ECO:0000313" key="2">
    <source>
        <dbReference type="EMBL" id="KAE9014551.1"/>
    </source>
</evidence>
<evidence type="ECO:0008006" key="8">
    <source>
        <dbReference type="Google" id="ProtNLM"/>
    </source>
</evidence>
<evidence type="ECO:0000313" key="5">
    <source>
        <dbReference type="Proteomes" id="UP000429607"/>
    </source>
</evidence>
<dbReference type="EMBL" id="QXFU01000974">
    <property type="protein sequence ID" value="KAE9014551.1"/>
    <property type="molecule type" value="Genomic_DNA"/>
</dbReference>
<protein>
    <recommendedName>
        <fullName evidence="8">M96 mating-specific protein family</fullName>
    </recommendedName>
</protein>
<dbReference type="EMBL" id="QXFT01000917">
    <property type="protein sequence ID" value="KAE9333300.1"/>
    <property type="molecule type" value="Genomic_DNA"/>
</dbReference>
<dbReference type="Proteomes" id="UP000434957">
    <property type="component" value="Unassembled WGS sequence"/>
</dbReference>
<reference evidence="5 7" key="1">
    <citation type="submission" date="2018-09" db="EMBL/GenBank/DDBJ databases">
        <title>Genomic investigation of the strawberry pathogen Phytophthora fragariae indicates pathogenicity is determined by transcriptional variation in three key races.</title>
        <authorList>
            <person name="Adams T.M."/>
            <person name="Armitage A.D."/>
            <person name="Sobczyk M.K."/>
            <person name="Bates H.J."/>
            <person name="Dunwell J.M."/>
            <person name="Nellist C.F."/>
            <person name="Harrison R.J."/>
        </authorList>
    </citation>
    <scope>NUCLEOTIDE SEQUENCE [LARGE SCALE GENOMIC DNA]</scope>
    <source>
        <strain evidence="3 5">SCRP249</strain>
        <strain evidence="2 7">SCRP324</strain>
        <strain evidence="4 6">SCRP333</strain>
    </source>
</reference>